<keyword evidence="2" id="KW-0902">Two-component regulatory system</keyword>
<dbReference type="AlphaFoldDB" id="A0A9D1KWW4"/>
<dbReference type="Proteomes" id="UP000824164">
    <property type="component" value="Unassembled WGS sequence"/>
</dbReference>
<evidence type="ECO:0000256" key="1">
    <source>
        <dbReference type="ARBA" id="ARBA00022553"/>
    </source>
</evidence>
<evidence type="ECO:0000313" key="11">
    <source>
        <dbReference type="Proteomes" id="UP000824164"/>
    </source>
</evidence>
<dbReference type="Gene3D" id="3.40.50.2300">
    <property type="match status" value="1"/>
</dbReference>
<feature type="domain" description="OmpR/PhoB-type" evidence="9">
    <location>
        <begin position="124"/>
        <end position="222"/>
    </location>
</feature>
<keyword evidence="5" id="KW-0804">Transcription</keyword>
<proteinExistence type="predicted"/>
<keyword evidence="3" id="KW-0805">Transcription regulation</keyword>
<evidence type="ECO:0000259" key="8">
    <source>
        <dbReference type="PROSITE" id="PS50110"/>
    </source>
</evidence>
<dbReference type="Gene3D" id="6.10.250.690">
    <property type="match status" value="1"/>
</dbReference>
<feature type="domain" description="Response regulatory" evidence="8">
    <location>
        <begin position="2"/>
        <end position="116"/>
    </location>
</feature>
<reference evidence="10" key="1">
    <citation type="submission" date="2020-10" db="EMBL/GenBank/DDBJ databases">
        <authorList>
            <person name="Gilroy R."/>
        </authorList>
    </citation>
    <scope>NUCLEOTIDE SEQUENCE</scope>
    <source>
        <strain evidence="10">CHK187-14744</strain>
    </source>
</reference>
<comment type="caution">
    <text evidence="10">The sequence shown here is derived from an EMBL/GenBank/DDBJ whole genome shotgun (WGS) entry which is preliminary data.</text>
</comment>
<dbReference type="Gene3D" id="1.10.10.10">
    <property type="entry name" value="Winged helix-like DNA-binding domain superfamily/Winged helix DNA-binding domain"/>
    <property type="match status" value="1"/>
</dbReference>
<evidence type="ECO:0000256" key="2">
    <source>
        <dbReference type="ARBA" id="ARBA00023012"/>
    </source>
</evidence>
<dbReference type="CDD" id="cd00383">
    <property type="entry name" value="trans_reg_C"/>
    <property type="match status" value="1"/>
</dbReference>
<dbReference type="PANTHER" id="PTHR48111">
    <property type="entry name" value="REGULATOR OF RPOS"/>
    <property type="match status" value="1"/>
</dbReference>
<dbReference type="SMART" id="SM00862">
    <property type="entry name" value="Trans_reg_C"/>
    <property type="match status" value="1"/>
</dbReference>
<evidence type="ECO:0000259" key="9">
    <source>
        <dbReference type="PROSITE" id="PS51755"/>
    </source>
</evidence>
<dbReference type="GO" id="GO:0000976">
    <property type="term" value="F:transcription cis-regulatory region binding"/>
    <property type="evidence" value="ECO:0007669"/>
    <property type="project" value="TreeGrafter"/>
</dbReference>
<keyword evidence="4 7" id="KW-0238">DNA-binding</keyword>
<organism evidence="10 11">
    <name type="scientific">Candidatus Onthocola gallistercoris</name>
    <dbReference type="NCBI Taxonomy" id="2840876"/>
    <lineage>
        <taxon>Bacteria</taxon>
        <taxon>Bacillati</taxon>
        <taxon>Bacillota</taxon>
        <taxon>Bacilli</taxon>
        <taxon>Candidatus Onthocola</taxon>
    </lineage>
</organism>
<dbReference type="InterPro" id="IPR001867">
    <property type="entry name" value="OmpR/PhoB-type_DNA-bd"/>
</dbReference>
<dbReference type="GO" id="GO:0032993">
    <property type="term" value="C:protein-DNA complex"/>
    <property type="evidence" value="ECO:0007669"/>
    <property type="project" value="TreeGrafter"/>
</dbReference>
<dbReference type="SMART" id="SM00448">
    <property type="entry name" value="REC"/>
    <property type="match status" value="1"/>
</dbReference>
<accession>A0A9D1KWW4</accession>
<dbReference type="Pfam" id="PF00072">
    <property type="entry name" value="Response_reg"/>
    <property type="match status" value="1"/>
</dbReference>
<evidence type="ECO:0000256" key="6">
    <source>
        <dbReference type="PROSITE-ProRule" id="PRU00169"/>
    </source>
</evidence>
<dbReference type="GO" id="GO:0006355">
    <property type="term" value="P:regulation of DNA-templated transcription"/>
    <property type="evidence" value="ECO:0007669"/>
    <property type="project" value="InterPro"/>
</dbReference>
<dbReference type="InterPro" id="IPR011006">
    <property type="entry name" value="CheY-like_superfamily"/>
</dbReference>
<dbReference type="PROSITE" id="PS50110">
    <property type="entry name" value="RESPONSE_REGULATORY"/>
    <property type="match status" value="1"/>
</dbReference>
<gene>
    <name evidence="10" type="ORF">IAB63_06100</name>
</gene>
<evidence type="ECO:0000313" key="10">
    <source>
        <dbReference type="EMBL" id="HIU02808.1"/>
    </source>
</evidence>
<evidence type="ECO:0000256" key="7">
    <source>
        <dbReference type="PROSITE-ProRule" id="PRU01091"/>
    </source>
</evidence>
<dbReference type="PANTHER" id="PTHR48111:SF1">
    <property type="entry name" value="TWO-COMPONENT RESPONSE REGULATOR ORR33"/>
    <property type="match status" value="1"/>
</dbReference>
<sequence>MRLLLIEDEKSLSRALTAILEKNNYSVDAVFDGEEALSYLNVGTYDGIILDIMIPKLDGISVLKALRARGITTPVLILTAKSDIDDKVRGLDSGANDYLTKPFAPPELLARLRAMTRSQSAQPDSCLCVGNLTLNCASFELSTPAGSFHLANKEFQMMELLMRHPKNIISPTRFLEQIWGYDSDAEINVVWVYISYLRKKLAALHTDVHIKSTRNVGYSLEEIK</sequence>
<dbReference type="PROSITE" id="PS51755">
    <property type="entry name" value="OMPR_PHOB"/>
    <property type="match status" value="1"/>
</dbReference>
<dbReference type="GO" id="GO:0000156">
    <property type="term" value="F:phosphorelay response regulator activity"/>
    <property type="evidence" value="ECO:0007669"/>
    <property type="project" value="TreeGrafter"/>
</dbReference>
<dbReference type="CDD" id="cd17625">
    <property type="entry name" value="REC_OmpR_DrrD-like"/>
    <property type="match status" value="1"/>
</dbReference>
<reference evidence="10" key="2">
    <citation type="journal article" date="2021" name="PeerJ">
        <title>Extensive microbial diversity within the chicken gut microbiome revealed by metagenomics and culture.</title>
        <authorList>
            <person name="Gilroy R."/>
            <person name="Ravi A."/>
            <person name="Getino M."/>
            <person name="Pursley I."/>
            <person name="Horton D.L."/>
            <person name="Alikhan N.F."/>
            <person name="Baker D."/>
            <person name="Gharbi K."/>
            <person name="Hall N."/>
            <person name="Watson M."/>
            <person name="Adriaenssens E.M."/>
            <person name="Foster-Nyarko E."/>
            <person name="Jarju S."/>
            <person name="Secka A."/>
            <person name="Antonio M."/>
            <person name="Oren A."/>
            <person name="Chaudhuri R.R."/>
            <person name="La Ragione R."/>
            <person name="Hildebrand F."/>
            <person name="Pallen M.J."/>
        </authorList>
    </citation>
    <scope>NUCLEOTIDE SEQUENCE</scope>
    <source>
        <strain evidence="10">CHK187-14744</strain>
    </source>
</reference>
<dbReference type="Pfam" id="PF00486">
    <property type="entry name" value="Trans_reg_C"/>
    <property type="match status" value="1"/>
</dbReference>
<feature type="DNA-binding region" description="OmpR/PhoB-type" evidence="7">
    <location>
        <begin position="124"/>
        <end position="222"/>
    </location>
</feature>
<keyword evidence="1 6" id="KW-0597">Phosphoprotein</keyword>
<evidence type="ECO:0000256" key="5">
    <source>
        <dbReference type="ARBA" id="ARBA00023163"/>
    </source>
</evidence>
<dbReference type="EMBL" id="DVLT01000040">
    <property type="protein sequence ID" value="HIU02808.1"/>
    <property type="molecule type" value="Genomic_DNA"/>
</dbReference>
<evidence type="ECO:0000256" key="4">
    <source>
        <dbReference type="ARBA" id="ARBA00023125"/>
    </source>
</evidence>
<dbReference type="InterPro" id="IPR001789">
    <property type="entry name" value="Sig_transdc_resp-reg_receiver"/>
</dbReference>
<evidence type="ECO:0000256" key="3">
    <source>
        <dbReference type="ARBA" id="ARBA00023015"/>
    </source>
</evidence>
<dbReference type="FunFam" id="3.40.50.2300:FF:000002">
    <property type="entry name" value="DNA-binding response regulator PhoP"/>
    <property type="match status" value="1"/>
</dbReference>
<name>A0A9D1KWW4_9FIRM</name>
<dbReference type="InterPro" id="IPR039420">
    <property type="entry name" value="WalR-like"/>
</dbReference>
<feature type="modified residue" description="4-aspartylphosphate" evidence="6">
    <location>
        <position position="51"/>
    </location>
</feature>
<dbReference type="SUPFAM" id="SSF52172">
    <property type="entry name" value="CheY-like"/>
    <property type="match status" value="1"/>
</dbReference>
<protein>
    <submittedName>
        <fullName evidence="10">Response regulator transcription factor</fullName>
    </submittedName>
</protein>
<dbReference type="InterPro" id="IPR036388">
    <property type="entry name" value="WH-like_DNA-bd_sf"/>
</dbReference>
<dbReference type="GO" id="GO:0005829">
    <property type="term" value="C:cytosol"/>
    <property type="evidence" value="ECO:0007669"/>
    <property type="project" value="TreeGrafter"/>
</dbReference>